<evidence type="ECO:0000313" key="4">
    <source>
        <dbReference type="Proteomes" id="UP001143362"/>
    </source>
</evidence>
<feature type="transmembrane region" description="Helical" evidence="1">
    <location>
        <begin position="35"/>
        <end position="55"/>
    </location>
</feature>
<protein>
    <submittedName>
        <fullName evidence="3">Fatty acid desaturase</fullName>
    </submittedName>
</protein>
<accession>A0ABT3TEG9</accession>
<name>A0ABT3TEG9_9GAMM</name>
<evidence type="ECO:0000313" key="3">
    <source>
        <dbReference type="EMBL" id="MCX2980649.1"/>
    </source>
</evidence>
<dbReference type="Proteomes" id="UP001143362">
    <property type="component" value="Unassembled WGS sequence"/>
</dbReference>
<dbReference type="Pfam" id="PF00487">
    <property type="entry name" value="FA_desaturase"/>
    <property type="match status" value="1"/>
</dbReference>
<comment type="caution">
    <text evidence="3">The sequence shown here is derived from an EMBL/GenBank/DDBJ whole genome shotgun (WGS) entry which is preliminary data.</text>
</comment>
<evidence type="ECO:0000256" key="1">
    <source>
        <dbReference type="SAM" id="Phobius"/>
    </source>
</evidence>
<keyword evidence="1" id="KW-0472">Membrane</keyword>
<reference evidence="3" key="1">
    <citation type="submission" date="2019-02" db="EMBL/GenBank/DDBJ databases">
        <authorList>
            <person name="Li S.-H."/>
        </authorList>
    </citation>
    <scope>NUCLEOTIDE SEQUENCE</scope>
    <source>
        <strain evidence="3">IMCC14734</strain>
    </source>
</reference>
<dbReference type="EMBL" id="SHNN01000001">
    <property type="protein sequence ID" value="MCX2980649.1"/>
    <property type="molecule type" value="Genomic_DNA"/>
</dbReference>
<feature type="transmembrane region" description="Helical" evidence="1">
    <location>
        <begin position="12"/>
        <end position="29"/>
    </location>
</feature>
<organism evidence="3 4">
    <name type="scientific">Candidatus Litorirhabdus singularis</name>
    <dbReference type="NCBI Taxonomy" id="2518993"/>
    <lineage>
        <taxon>Bacteria</taxon>
        <taxon>Pseudomonadati</taxon>
        <taxon>Pseudomonadota</taxon>
        <taxon>Gammaproteobacteria</taxon>
        <taxon>Cellvibrionales</taxon>
        <taxon>Halieaceae</taxon>
        <taxon>Candidatus Litorirhabdus</taxon>
    </lineage>
</organism>
<feature type="transmembrane region" description="Helical" evidence="1">
    <location>
        <begin position="172"/>
        <end position="191"/>
    </location>
</feature>
<keyword evidence="4" id="KW-1185">Reference proteome</keyword>
<dbReference type="PROSITE" id="PS51257">
    <property type="entry name" value="PROKAR_LIPOPROTEIN"/>
    <property type="match status" value="1"/>
</dbReference>
<keyword evidence="1" id="KW-0812">Transmembrane</keyword>
<evidence type="ECO:0000259" key="2">
    <source>
        <dbReference type="Pfam" id="PF00487"/>
    </source>
</evidence>
<feature type="domain" description="Fatty acid desaturase" evidence="2">
    <location>
        <begin position="37"/>
        <end position="251"/>
    </location>
</feature>
<feature type="transmembrane region" description="Helical" evidence="1">
    <location>
        <begin position="148"/>
        <end position="166"/>
    </location>
</feature>
<proteinExistence type="predicted"/>
<gene>
    <name evidence="3" type="ORF">EYC98_07135</name>
</gene>
<dbReference type="InterPro" id="IPR005804">
    <property type="entry name" value="FA_desaturase_dom"/>
</dbReference>
<keyword evidence="1" id="KW-1133">Transmembrane helix</keyword>
<sequence>MFKLFRYSADRLPVAIILAISCVDLYLYFAVQNTYLLLLYWVLMIFPKVQICAWNHHHQHTRTFRFKPVNRVLEFFYALHTGVTTNLWLLHHVLGHHQNYLDQTQDESRWKRSSGETMGEWEYTLNVGLTAYPRGYQVGKQHPKAQRAFVFCTAVTFGIVALAVWYKPVAGLLLFVLPMITGLFVTSWATYDHHAGLDTKNVFAASYSNVGRLYNVLTGNLGYHAAHHFKQGVHWSELPQLHEQIKEHIPPGLIRGVRGTS</sequence>